<dbReference type="GO" id="GO:0030246">
    <property type="term" value="F:carbohydrate binding"/>
    <property type="evidence" value="ECO:0007669"/>
    <property type="project" value="UniProtKB-KW"/>
</dbReference>
<evidence type="ECO:0000313" key="6">
    <source>
        <dbReference type="Proteomes" id="UP000053958"/>
    </source>
</evidence>
<accession>A0A0F4Z0T2</accession>
<keyword evidence="6" id="KW-1185">Reference proteome</keyword>
<dbReference type="EMBL" id="LASV01000089">
    <property type="protein sequence ID" value="KKA23686.1"/>
    <property type="molecule type" value="Genomic_DNA"/>
</dbReference>
<evidence type="ECO:0000256" key="3">
    <source>
        <dbReference type="ARBA" id="ARBA00022734"/>
    </source>
</evidence>
<sequence length="397" mass="44589">MFDYTRLRAIEFFYKDRKFIRVYYQDGDLIKQSCYNDDDGWYTMPNDIVARDVREGSEPEIKHSTTQAGLTKRWKTRVYYLDKQGQTRLRVRLTSAAGDEGEWTDAKFPAVKPLQSTQLTAARTDEDNANIHVYYQDEDHSIRELKYSADDDAWYENETCVANALPGTGLSIITGGDGNEIRLFHQDSQNQIREIYSDTDTTGRISSAGRIEKYTLLPGAGISAVAWNYGKRNFQIRVYSVGADNKIVAMEYHKEKGGWERHVKDTSQVILTGASSGQLSDIAAVRIPEDGVISVFYQPQRKIIGQYSVASSSNGRIPLGIPTTGLTGVDKARLEAERQQKLAAEKQHEEEEERKRQQKLKDLGVCPSGYAWVKEAGGYRCQGGGHSVTNAELGVAN</sequence>
<protein>
    <recommendedName>
        <fullName evidence="2">Fucose-specific lectin</fullName>
    </recommendedName>
</protein>
<keyword evidence="3" id="KW-0430">Lectin</keyword>
<reference evidence="5 6" key="1">
    <citation type="submission" date="2015-04" db="EMBL/GenBank/DDBJ databases">
        <authorList>
            <person name="Heijne W.H."/>
            <person name="Fedorova N.D."/>
            <person name="Nierman W.C."/>
            <person name="Vollebregt A.W."/>
            <person name="Zhao Z."/>
            <person name="Wu L."/>
            <person name="Kumar M."/>
            <person name="Stam H."/>
            <person name="van den Berg M.A."/>
            <person name="Pel H.J."/>
        </authorList>
    </citation>
    <scope>NUCLEOTIDE SEQUENCE [LARGE SCALE GENOMIC DNA]</scope>
    <source>
        <strain evidence="5 6">CBS 393.64</strain>
    </source>
</reference>
<evidence type="ECO:0000256" key="2">
    <source>
        <dbReference type="ARBA" id="ARBA00015560"/>
    </source>
</evidence>
<dbReference type="Gene3D" id="2.120.10.70">
    <property type="entry name" value="Fucose-specific lectin"/>
    <property type="match status" value="1"/>
</dbReference>
<evidence type="ECO:0000313" key="5">
    <source>
        <dbReference type="EMBL" id="KKA23686.1"/>
    </source>
</evidence>
<dbReference type="OrthoDB" id="407298at2759"/>
<comment type="caution">
    <text evidence="5">The sequence shown here is derived from an EMBL/GenBank/DDBJ whole genome shotgun (WGS) entry which is preliminary data.</text>
</comment>
<proteinExistence type="inferred from homology"/>
<evidence type="ECO:0000256" key="1">
    <source>
        <dbReference type="ARBA" id="ARBA00009042"/>
    </source>
</evidence>
<gene>
    <name evidence="5" type="ORF">T310_2277</name>
</gene>
<feature type="region of interest" description="Disordered" evidence="4">
    <location>
        <begin position="340"/>
        <end position="360"/>
    </location>
</feature>
<dbReference type="AlphaFoldDB" id="A0A0F4Z0T2"/>
<dbReference type="SUPFAM" id="SSF89372">
    <property type="entry name" value="Fucose-specific lectin"/>
    <property type="match status" value="1"/>
</dbReference>
<dbReference type="InterPro" id="IPR012475">
    <property type="entry name" value="Fungal_lectin"/>
</dbReference>
<dbReference type="Proteomes" id="UP000053958">
    <property type="component" value="Unassembled WGS sequence"/>
</dbReference>
<name>A0A0F4Z0T2_RASE3</name>
<organism evidence="5 6">
    <name type="scientific">Rasamsonia emersonii (strain ATCC 16479 / CBS 393.64 / IMI 116815)</name>
    <dbReference type="NCBI Taxonomy" id="1408163"/>
    <lineage>
        <taxon>Eukaryota</taxon>
        <taxon>Fungi</taxon>
        <taxon>Dikarya</taxon>
        <taxon>Ascomycota</taxon>
        <taxon>Pezizomycotina</taxon>
        <taxon>Eurotiomycetes</taxon>
        <taxon>Eurotiomycetidae</taxon>
        <taxon>Eurotiales</taxon>
        <taxon>Trichocomaceae</taxon>
        <taxon>Rasamsonia</taxon>
    </lineage>
</organism>
<comment type="similarity">
    <text evidence="1">Belongs to the fungal fucose-specific lectin family.</text>
</comment>
<dbReference type="GeneID" id="25314628"/>
<evidence type="ECO:0000256" key="4">
    <source>
        <dbReference type="SAM" id="MobiDB-lite"/>
    </source>
</evidence>
<dbReference type="RefSeq" id="XP_013330298.1">
    <property type="nucleotide sequence ID" value="XM_013474844.1"/>
</dbReference>
<dbReference type="Pfam" id="PF07938">
    <property type="entry name" value="Fungal_lectin"/>
    <property type="match status" value="1"/>
</dbReference>